<dbReference type="Proteomes" id="UP000238916">
    <property type="component" value="Unassembled WGS sequence"/>
</dbReference>
<organism evidence="1 2">
    <name type="scientific">Candidatus Desulfosporosinus infrequens</name>
    <dbReference type="NCBI Taxonomy" id="2043169"/>
    <lineage>
        <taxon>Bacteria</taxon>
        <taxon>Bacillati</taxon>
        <taxon>Bacillota</taxon>
        <taxon>Clostridia</taxon>
        <taxon>Eubacteriales</taxon>
        <taxon>Desulfitobacteriaceae</taxon>
        <taxon>Desulfosporosinus</taxon>
    </lineage>
</organism>
<dbReference type="AlphaFoldDB" id="A0A2U3KZ54"/>
<protein>
    <submittedName>
        <fullName evidence="1">Uncharacterized protein</fullName>
    </submittedName>
</protein>
<accession>A0A2U3KZ54</accession>
<proteinExistence type="predicted"/>
<sequence>MHVKQNFMAVFKFDPQRKVILGYDIDQLAHGSPLLSFAIFYKKILYMTLIHHIEYFLF</sequence>
<evidence type="ECO:0000313" key="2">
    <source>
        <dbReference type="Proteomes" id="UP000238916"/>
    </source>
</evidence>
<gene>
    <name evidence="1" type="ORF">SBF1_3120002</name>
</gene>
<dbReference type="EMBL" id="OMOF01000238">
    <property type="protein sequence ID" value="SPF44877.1"/>
    <property type="molecule type" value="Genomic_DNA"/>
</dbReference>
<name>A0A2U3KZ54_9FIRM</name>
<reference evidence="2" key="1">
    <citation type="submission" date="2018-02" db="EMBL/GenBank/DDBJ databases">
        <authorList>
            <person name="Hausmann B."/>
        </authorList>
    </citation>
    <scope>NUCLEOTIDE SEQUENCE [LARGE SCALE GENOMIC DNA]</scope>
    <source>
        <strain evidence="2">Peat soil MAG SbF1</strain>
    </source>
</reference>
<evidence type="ECO:0000313" key="1">
    <source>
        <dbReference type="EMBL" id="SPF44877.1"/>
    </source>
</evidence>